<geneLocation type="plasmid" evidence="2"/>
<dbReference type="RefSeq" id="WP_156247160.1">
    <property type="nucleotide sequence ID" value="NZ_CAXOQW010000006.1"/>
</dbReference>
<gene>
    <name evidence="1" type="ORF">BSR19_11165</name>
</gene>
<organism evidence="1 2">
    <name type="scientific">Streptococcus salivarius</name>
    <dbReference type="NCBI Taxonomy" id="1304"/>
    <lineage>
        <taxon>Bacteria</taxon>
        <taxon>Bacillati</taxon>
        <taxon>Bacillota</taxon>
        <taxon>Bacilli</taxon>
        <taxon>Lactobacillales</taxon>
        <taxon>Streptococcaceae</taxon>
        <taxon>Streptococcus</taxon>
    </lineage>
</organism>
<keyword evidence="1" id="KW-0614">Plasmid</keyword>
<evidence type="ECO:0000313" key="2">
    <source>
        <dbReference type="Proteomes" id="UP000422997"/>
    </source>
</evidence>
<reference evidence="1 2" key="1">
    <citation type="submission" date="2016-11" db="EMBL/GenBank/DDBJ databases">
        <title>The potential of Streptococcus salivarius to inhibit the production of volatile sulphur compounds in the oral cavity.</title>
        <authorList>
            <person name="Sun L."/>
            <person name="Li Z."/>
            <person name="Jin D."/>
            <person name="Zhao H."/>
        </authorList>
    </citation>
    <scope>NUCLEOTIDE SEQUENCE [LARGE SCALE GENOMIC DNA]</scope>
    <source>
        <strain evidence="1 2">ICDC2</strain>
        <plasmid evidence="2">Plasmid</plasmid>
    </source>
</reference>
<protein>
    <recommendedName>
        <fullName evidence="3">ASCH domain-containing protein</fullName>
    </recommendedName>
</protein>
<dbReference type="Proteomes" id="UP000422997">
    <property type="component" value="Plasmid unnamed"/>
</dbReference>
<accession>A0AB37DD78</accession>
<sequence>MRKSMTKKMRMVDTYSPKHFRTSSTYRAARKKQKTATRKSFFDAEGMMVSASEWATLVLSGEVNPKNSWSNDHVKGYIDYLSPRSHFTKKGYKEFCGKSHKFSDGLDEGEIVFLDIEVVAED</sequence>
<evidence type="ECO:0000313" key="1">
    <source>
        <dbReference type="EMBL" id="QGU81681.1"/>
    </source>
</evidence>
<dbReference type="AlphaFoldDB" id="A0AB37DD78"/>
<evidence type="ECO:0008006" key="3">
    <source>
        <dbReference type="Google" id="ProtNLM"/>
    </source>
</evidence>
<dbReference type="EMBL" id="CP018188">
    <property type="protein sequence ID" value="QGU81681.1"/>
    <property type="molecule type" value="Genomic_DNA"/>
</dbReference>
<name>A0AB37DD78_STRSL</name>
<proteinExistence type="predicted"/>